<evidence type="ECO:0000259" key="11">
    <source>
        <dbReference type="PROSITE" id="PS51406"/>
    </source>
</evidence>
<comment type="function">
    <text evidence="9">Immune suppressive molecule that inhibits antigen-specific T-cell activation by acting as a major ligand of LAG3. Responsible for LAG3 T-cell inhibitory function. Binds LAG3 independently from MHC class II (MHC-II). Secreted by, and promotes growth of, hepatocytes.</text>
</comment>
<keyword evidence="7" id="KW-1015">Disulfide bond</keyword>
<dbReference type="GO" id="GO:0072377">
    <property type="term" value="P:blood coagulation, common pathway"/>
    <property type="evidence" value="ECO:0007669"/>
    <property type="project" value="TreeGrafter"/>
</dbReference>
<dbReference type="GO" id="GO:0002250">
    <property type="term" value="P:adaptive immune response"/>
    <property type="evidence" value="ECO:0007669"/>
    <property type="project" value="UniProtKB-KW"/>
</dbReference>
<dbReference type="Ensembl" id="ENSPSTT00000004520.1">
    <property type="protein sequence ID" value="ENSPSTP00000004298.1"/>
    <property type="gene ID" value="ENSPSTG00000003119.1"/>
</dbReference>
<dbReference type="PROSITE" id="PS51406">
    <property type="entry name" value="FIBRINOGEN_C_2"/>
    <property type="match status" value="1"/>
</dbReference>
<keyword evidence="2" id="KW-0964">Secreted</keyword>
<dbReference type="AlphaFoldDB" id="A0A8C9EQY5"/>
<dbReference type="InterPro" id="IPR036056">
    <property type="entry name" value="Fibrinogen-like_C"/>
</dbReference>
<dbReference type="GO" id="GO:0005201">
    <property type="term" value="F:extracellular matrix structural constituent"/>
    <property type="evidence" value="ECO:0007669"/>
    <property type="project" value="TreeGrafter"/>
</dbReference>
<evidence type="ECO:0000256" key="4">
    <source>
        <dbReference type="ARBA" id="ARBA00022859"/>
    </source>
</evidence>
<dbReference type="GO" id="GO:0070527">
    <property type="term" value="P:platelet aggregation"/>
    <property type="evidence" value="ECO:0007669"/>
    <property type="project" value="TreeGrafter"/>
</dbReference>
<evidence type="ECO:0000256" key="7">
    <source>
        <dbReference type="ARBA" id="ARBA00023157"/>
    </source>
</evidence>
<evidence type="ECO:0000256" key="6">
    <source>
        <dbReference type="ARBA" id="ARBA00023130"/>
    </source>
</evidence>
<dbReference type="GO" id="GO:0034116">
    <property type="term" value="P:positive regulation of heterotypic cell-cell adhesion"/>
    <property type="evidence" value="ECO:0007669"/>
    <property type="project" value="TreeGrafter"/>
</dbReference>
<reference evidence="12" key="2">
    <citation type="submission" date="2025-09" db="UniProtKB">
        <authorList>
            <consortium name="Ensembl"/>
        </authorList>
    </citation>
    <scope>IDENTIFICATION</scope>
</reference>
<keyword evidence="13" id="KW-1185">Reference proteome</keyword>
<keyword evidence="5" id="KW-0175">Coiled coil</keyword>
<dbReference type="GO" id="GO:0042730">
    <property type="term" value="P:fibrinolysis"/>
    <property type="evidence" value="ECO:0007669"/>
    <property type="project" value="TreeGrafter"/>
</dbReference>
<proteinExistence type="predicted"/>
<evidence type="ECO:0000256" key="5">
    <source>
        <dbReference type="ARBA" id="ARBA00023054"/>
    </source>
</evidence>
<dbReference type="GO" id="GO:0005577">
    <property type="term" value="C:fibrinogen complex"/>
    <property type="evidence" value="ECO:0007669"/>
    <property type="project" value="TreeGrafter"/>
</dbReference>
<dbReference type="SMART" id="SM00186">
    <property type="entry name" value="FBG"/>
    <property type="match status" value="1"/>
</dbReference>
<evidence type="ECO:0000313" key="12">
    <source>
        <dbReference type="Ensembl" id="ENSPSTP00000004298.1"/>
    </source>
</evidence>
<keyword evidence="4" id="KW-0391">Immunity</keyword>
<evidence type="ECO:0000256" key="1">
    <source>
        <dbReference type="ARBA" id="ARBA00004613"/>
    </source>
</evidence>
<dbReference type="InterPro" id="IPR002181">
    <property type="entry name" value="Fibrinogen_a/b/g_C_dom"/>
</dbReference>
<protein>
    <recommendedName>
        <fullName evidence="8">Fibrinogen-like protein 1</fullName>
    </recommendedName>
</protein>
<dbReference type="PROSITE" id="PS00514">
    <property type="entry name" value="FIBRINOGEN_C_1"/>
    <property type="match status" value="1"/>
</dbReference>
<dbReference type="NCBIfam" id="NF040941">
    <property type="entry name" value="GGGWT_bact"/>
    <property type="match status" value="1"/>
</dbReference>
<name>A0A8C9EQY5_PAVCR</name>
<dbReference type="PANTHER" id="PTHR47221:SF8">
    <property type="entry name" value="FIBRINOGEN LIKE 1A"/>
    <property type="match status" value="1"/>
</dbReference>
<dbReference type="InterPro" id="IPR037579">
    <property type="entry name" value="FIB_ANG-like"/>
</dbReference>
<feature type="domain" description="Fibrinogen C-terminal" evidence="11">
    <location>
        <begin position="65"/>
        <end position="291"/>
    </location>
</feature>
<dbReference type="GO" id="GO:0030674">
    <property type="term" value="F:protein-macromolecule adaptor activity"/>
    <property type="evidence" value="ECO:0007669"/>
    <property type="project" value="TreeGrafter"/>
</dbReference>
<dbReference type="Gene3D" id="3.90.215.10">
    <property type="entry name" value="Gamma Fibrinogen, chain A, domain 1"/>
    <property type="match status" value="2"/>
</dbReference>
<dbReference type="InterPro" id="IPR014716">
    <property type="entry name" value="Fibrinogen_a/b/g_C_1"/>
</dbReference>
<evidence type="ECO:0000313" key="13">
    <source>
        <dbReference type="Proteomes" id="UP000694428"/>
    </source>
</evidence>
<comment type="subunit">
    <text evidence="10">Homodimer. Interacts (via the Fibrinogen C-terminal domain) with LAG3 (via Ig-like domains 1 and 2).</text>
</comment>
<sequence>NSGNFRILTMLADLQNCFQEQIQLQAQVRLLEHRVKQQQLKIIQLLEKRERQYSDRGDENSVIDLGGKRQYSDCAEIYSDGHKQSGFYKMKPTQSPNEFLAFCDMSEGGGWTVFQRRSDGSQNFDRRSLLVEFFCEPTTPVSTFPLCLTILTRNYTLRIDLSDFEGERRYAQYTRFGVADEEHSYQMSCGEYSGTAGDSLTGGFHPEVKWWADHRGMKFSTRDRDNDNYEGNCAEEEKAGWWFNRCHSANLNGLYYKGPYTAKTDNGIVWYTWHGWWYSLKSVVMKVRPAHFEPNIV</sequence>
<evidence type="ECO:0000256" key="9">
    <source>
        <dbReference type="ARBA" id="ARBA00049639"/>
    </source>
</evidence>
<dbReference type="Pfam" id="PF00147">
    <property type="entry name" value="Fibrinogen_C"/>
    <property type="match status" value="1"/>
</dbReference>
<dbReference type="InterPro" id="IPR020837">
    <property type="entry name" value="Fibrinogen_CS"/>
</dbReference>
<dbReference type="SUPFAM" id="SSF56496">
    <property type="entry name" value="Fibrinogen C-terminal domain-like"/>
    <property type="match status" value="1"/>
</dbReference>
<comment type="subcellular location">
    <subcellularLocation>
        <location evidence="1">Secreted</location>
    </subcellularLocation>
</comment>
<evidence type="ECO:0000256" key="8">
    <source>
        <dbReference type="ARBA" id="ARBA00039489"/>
    </source>
</evidence>
<dbReference type="PANTHER" id="PTHR47221">
    <property type="entry name" value="FIBRINOGEN ALPHA CHAIN"/>
    <property type="match status" value="1"/>
</dbReference>
<evidence type="ECO:0000256" key="10">
    <source>
        <dbReference type="ARBA" id="ARBA00049681"/>
    </source>
</evidence>
<dbReference type="Proteomes" id="UP000694428">
    <property type="component" value="Unplaced"/>
</dbReference>
<evidence type="ECO:0000256" key="2">
    <source>
        <dbReference type="ARBA" id="ARBA00022525"/>
    </source>
</evidence>
<keyword evidence="3" id="KW-0732">Signal</keyword>
<dbReference type="CDD" id="cd00087">
    <property type="entry name" value="FReD"/>
    <property type="match status" value="1"/>
</dbReference>
<evidence type="ECO:0000256" key="3">
    <source>
        <dbReference type="ARBA" id="ARBA00022729"/>
    </source>
</evidence>
<accession>A0A8C9EQY5</accession>
<keyword evidence="6" id="KW-1064">Adaptive immunity</keyword>
<reference evidence="12" key="1">
    <citation type="submission" date="2025-08" db="UniProtKB">
        <authorList>
            <consortium name="Ensembl"/>
        </authorList>
    </citation>
    <scope>IDENTIFICATION</scope>
</reference>
<organism evidence="12 13">
    <name type="scientific">Pavo cristatus</name>
    <name type="common">Indian peafowl</name>
    <name type="synonym">Blue peafowl</name>
    <dbReference type="NCBI Taxonomy" id="9049"/>
    <lineage>
        <taxon>Eukaryota</taxon>
        <taxon>Metazoa</taxon>
        <taxon>Chordata</taxon>
        <taxon>Craniata</taxon>
        <taxon>Vertebrata</taxon>
        <taxon>Euteleostomi</taxon>
        <taxon>Archelosauria</taxon>
        <taxon>Archosauria</taxon>
        <taxon>Dinosauria</taxon>
        <taxon>Saurischia</taxon>
        <taxon>Theropoda</taxon>
        <taxon>Coelurosauria</taxon>
        <taxon>Aves</taxon>
        <taxon>Neognathae</taxon>
        <taxon>Galloanserae</taxon>
        <taxon>Galliformes</taxon>
        <taxon>Phasianidae</taxon>
        <taxon>Phasianinae</taxon>
        <taxon>Pavo</taxon>
    </lineage>
</organism>